<keyword evidence="3" id="KW-1185">Reference proteome</keyword>
<name>A0A101JMV1_CHLLI</name>
<dbReference type="RefSeq" id="WP_059138920.1">
    <property type="nucleotide sequence ID" value="NZ_LMBR01000121.1"/>
</dbReference>
<dbReference type="InterPro" id="IPR038765">
    <property type="entry name" value="Papain-like_cys_pep_sf"/>
</dbReference>
<dbReference type="PANTHER" id="PTHR33490:SF6">
    <property type="entry name" value="SLL1049 PROTEIN"/>
    <property type="match status" value="1"/>
</dbReference>
<dbReference type="AlphaFoldDB" id="A0A101JMV1"/>
<sequence length="285" mass="31915">MILKVEHTTLFEYVSPIYETATEVRLEPASNGINTLQRCVNFNLLLNPEATIFEYTDFYGNKVHHFNILQSHKRVEITATSVVETVPGSEGIEEQNEIYLMDFCCESRYVHFDTAIRNVAEPFRGMKDLYQQALDICRHINTTFRYEPGVTDVHSTSAVVMALGRGVCQDFAHIMIAVCRNLGIPARYVSGYLYGGTSTPDGRDEASHAWCEIYCGPGKGWIGFDPTHSTLLVDERYIKIGSGRDYDDVPPVRGTYKGTSSEKLSVAVRVSSLEPTAAVYQFSPV</sequence>
<accession>A0A101JMV1</accession>
<organism evidence="2 3">
    <name type="scientific">Chlorobium limicola</name>
    <dbReference type="NCBI Taxonomy" id="1092"/>
    <lineage>
        <taxon>Bacteria</taxon>
        <taxon>Pseudomonadati</taxon>
        <taxon>Chlorobiota</taxon>
        <taxon>Chlorobiia</taxon>
        <taxon>Chlorobiales</taxon>
        <taxon>Chlorobiaceae</taxon>
        <taxon>Chlorobium/Pelodictyon group</taxon>
        <taxon>Chlorobium</taxon>
    </lineage>
</organism>
<proteinExistence type="predicted"/>
<dbReference type="Pfam" id="PF08379">
    <property type="entry name" value="Bact_transglu_N"/>
    <property type="match status" value="1"/>
</dbReference>
<evidence type="ECO:0000313" key="2">
    <source>
        <dbReference type="EMBL" id="KUL29657.1"/>
    </source>
</evidence>
<dbReference type="OrthoDB" id="9804872at2"/>
<reference evidence="2 3" key="1">
    <citation type="submission" date="2015-10" db="EMBL/GenBank/DDBJ databases">
        <title>Draft Genome Sequence of Chlorobium limicola strain Frasassi Growing under Artificial Lighting in the Frasassi Cave System.</title>
        <authorList>
            <person name="Mansor M."/>
            <person name="Macalady J."/>
        </authorList>
    </citation>
    <scope>NUCLEOTIDE SEQUENCE [LARGE SCALE GENOMIC DNA]</scope>
    <source>
        <strain evidence="2 3">Frasassi</strain>
    </source>
</reference>
<dbReference type="SUPFAM" id="SSF54001">
    <property type="entry name" value="Cysteine proteinases"/>
    <property type="match status" value="1"/>
</dbReference>
<evidence type="ECO:0000313" key="3">
    <source>
        <dbReference type="Proteomes" id="UP000053937"/>
    </source>
</evidence>
<evidence type="ECO:0000259" key="1">
    <source>
        <dbReference type="SMART" id="SM00460"/>
    </source>
</evidence>
<dbReference type="Gene3D" id="3.10.620.30">
    <property type="match status" value="1"/>
</dbReference>
<dbReference type="EMBL" id="LMBR01000121">
    <property type="protein sequence ID" value="KUL29657.1"/>
    <property type="molecule type" value="Genomic_DNA"/>
</dbReference>
<dbReference type="InterPro" id="IPR002931">
    <property type="entry name" value="Transglutaminase-like"/>
</dbReference>
<comment type="caution">
    <text evidence="2">The sequence shown here is derived from an EMBL/GenBank/DDBJ whole genome shotgun (WGS) entry which is preliminary data.</text>
</comment>
<gene>
    <name evidence="2" type="ORF">ASB62_05215</name>
</gene>
<dbReference type="SMART" id="SM00460">
    <property type="entry name" value="TGc"/>
    <property type="match status" value="1"/>
</dbReference>
<dbReference type="InterPro" id="IPR013589">
    <property type="entry name" value="Bac_transglu_N"/>
</dbReference>
<dbReference type="Proteomes" id="UP000053937">
    <property type="component" value="Unassembled WGS sequence"/>
</dbReference>
<protein>
    <submittedName>
        <fullName evidence="2">Transglutaminase</fullName>
    </submittedName>
</protein>
<dbReference type="Pfam" id="PF01841">
    <property type="entry name" value="Transglut_core"/>
    <property type="match status" value="1"/>
</dbReference>
<dbReference type="PANTHER" id="PTHR33490">
    <property type="entry name" value="BLR5614 PROTEIN-RELATED"/>
    <property type="match status" value="1"/>
</dbReference>
<feature type="domain" description="Transglutaminase-like" evidence="1">
    <location>
        <begin position="160"/>
        <end position="228"/>
    </location>
</feature>